<dbReference type="InterPro" id="IPR036764">
    <property type="entry name" value="Peptidase_Prp_sf"/>
</dbReference>
<dbReference type="InterPro" id="IPR007422">
    <property type="entry name" value="Peptidase_Prp"/>
</dbReference>
<dbReference type="Pfam" id="PF04327">
    <property type="entry name" value="Peptidase_Prp"/>
    <property type="match status" value="1"/>
</dbReference>
<evidence type="ECO:0000256" key="1">
    <source>
        <dbReference type="ARBA" id="ARBA00022517"/>
    </source>
</evidence>
<dbReference type="PANTHER" id="PTHR39178">
    <property type="entry name" value="HYPOTHETICAL RIBOSOME-ASSOCIATED PROTEIN"/>
    <property type="match status" value="1"/>
</dbReference>
<evidence type="ECO:0000256" key="5">
    <source>
        <dbReference type="ARBA" id="ARBA00044503"/>
    </source>
</evidence>
<comment type="caution">
    <text evidence="7">The sequence shown here is derived from an EMBL/GenBank/DDBJ whole genome shotgun (WGS) entry which is preliminary data.</text>
</comment>
<comment type="similarity">
    <text evidence="5">Belongs to the Prp family.</text>
</comment>
<dbReference type="GO" id="GO:0008234">
    <property type="term" value="F:cysteine-type peptidase activity"/>
    <property type="evidence" value="ECO:0007669"/>
    <property type="project" value="UniProtKB-KW"/>
</dbReference>
<evidence type="ECO:0000256" key="3">
    <source>
        <dbReference type="ARBA" id="ARBA00022801"/>
    </source>
</evidence>
<evidence type="ECO:0000313" key="7">
    <source>
        <dbReference type="EMBL" id="GBG95063.1"/>
    </source>
</evidence>
<evidence type="ECO:0000256" key="2">
    <source>
        <dbReference type="ARBA" id="ARBA00022670"/>
    </source>
</evidence>
<dbReference type="RefSeq" id="WP_124977040.1">
    <property type="nucleotide sequence ID" value="NZ_BFFP01000025.1"/>
</dbReference>
<dbReference type="AlphaFoldDB" id="A0A401IU29"/>
<keyword evidence="3" id="KW-0378">Hydrolase</keyword>
<keyword evidence="4" id="KW-0788">Thiol protease</keyword>
<sequence>MIKVQFFHTDQQISGFLMRGHADSGDYGHDIVCAAVSVLAINTVNSLEQLALAHPEVVSDDENGGYLKVTLPAEEVSEQAIQLFLNSLKLGLHDITDNYQKYLTIEND</sequence>
<gene>
    <name evidence="7" type="ORF">LFYK43_15220</name>
</gene>
<dbReference type="Gene3D" id="3.30.70.1490">
    <property type="entry name" value="Cysteine protease Prp"/>
    <property type="match status" value="1"/>
</dbReference>
<dbReference type="PANTHER" id="PTHR39178:SF1">
    <property type="entry name" value="RIBOSOMAL-PROCESSING CYSTEINE PROTEASE PRP"/>
    <property type="match status" value="1"/>
</dbReference>
<proteinExistence type="inferred from homology"/>
<evidence type="ECO:0000256" key="4">
    <source>
        <dbReference type="ARBA" id="ARBA00022807"/>
    </source>
</evidence>
<keyword evidence="2" id="KW-0645">Protease</keyword>
<protein>
    <recommendedName>
        <fullName evidence="6">Ribosomal processing cysteine protease Prp</fullName>
    </recommendedName>
</protein>
<evidence type="ECO:0000256" key="6">
    <source>
        <dbReference type="ARBA" id="ARBA00044538"/>
    </source>
</evidence>
<dbReference type="CDD" id="cd16332">
    <property type="entry name" value="Prp-like"/>
    <property type="match status" value="1"/>
</dbReference>
<keyword evidence="8" id="KW-1185">Reference proteome</keyword>
<organism evidence="7 8">
    <name type="scientific">Ligilactobacillus salitolerans</name>
    <dbReference type="NCBI Taxonomy" id="1808352"/>
    <lineage>
        <taxon>Bacteria</taxon>
        <taxon>Bacillati</taxon>
        <taxon>Bacillota</taxon>
        <taxon>Bacilli</taxon>
        <taxon>Lactobacillales</taxon>
        <taxon>Lactobacillaceae</taxon>
        <taxon>Ligilactobacillus</taxon>
    </lineage>
</organism>
<name>A0A401IU29_9LACO</name>
<dbReference type="GO" id="GO:0006508">
    <property type="term" value="P:proteolysis"/>
    <property type="evidence" value="ECO:0007669"/>
    <property type="project" value="UniProtKB-KW"/>
</dbReference>
<reference evidence="7 8" key="1">
    <citation type="journal article" date="2019" name="Int. J. Syst. Evol. Microbiol.">
        <title>Lactobacillus salitolerans sp. nov., a novel lactic acid bacterium isolated from spent mushroom substrates.</title>
        <authorList>
            <person name="Tohno M."/>
            <person name="Tanizawa Y."/>
            <person name="Kojima Y."/>
            <person name="Sakamoto M."/>
            <person name="Nakamura Y."/>
            <person name="Ohkuma M."/>
            <person name="Kobayashi H."/>
        </authorList>
    </citation>
    <scope>NUCLEOTIDE SEQUENCE [LARGE SCALE GENOMIC DNA]</scope>
    <source>
        <strain evidence="7 8">YK43</strain>
    </source>
</reference>
<dbReference type="OrthoDB" id="48998at2"/>
<evidence type="ECO:0000313" key="8">
    <source>
        <dbReference type="Proteomes" id="UP000286848"/>
    </source>
</evidence>
<accession>A0A401IU29</accession>
<dbReference type="SUPFAM" id="SSF118010">
    <property type="entry name" value="TM1457-like"/>
    <property type="match status" value="1"/>
</dbReference>
<dbReference type="EMBL" id="BFFP01000025">
    <property type="protein sequence ID" value="GBG95063.1"/>
    <property type="molecule type" value="Genomic_DNA"/>
</dbReference>
<dbReference type="Proteomes" id="UP000286848">
    <property type="component" value="Unassembled WGS sequence"/>
</dbReference>
<keyword evidence="1" id="KW-0690">Ribosome biogenesis</keyword>
<dbReference type="GO" id="GO:0042254">
    <property type="term" value="P:ribosome biogenesis"/>
    <property type="evidence" value="ECO:0007669"/>
    <property type="project" value="UniProtKB-KW"/>
</dbReference>